<sequence length="116" mass="13101">MRIKVLSREHLVWALIVYVGATTQLLAIPWSQGMCPSWLGIWLTVGMLVAIAIGILIIIAQEGNRHKYGGISKRFVINRPSFLAIILFTHTFWPVILIAVIIAYVFRRAWMAELVG</sequence>
<evidence type="ECO:0000313" key="2">
    <source>
        <dbReference type="EMBL" id="KKS09029.1"/>
    </source>
</evidence>
<protein>
    <submittedName>
        <fullName evidence="2">Uncharacterized protein</fullName>
    </submittedName>
</protein>
<gene>
    <name evidence="2" type="ORF">UU65_C0003G0084</name>
</gene>
<evidence type="ECO:0000313" key="3">
    <source>
        <dbReference type="Proteomes" id="UP000033869"/>
    </source>
</evidence>
<keyword evidence="1" id="KW-0812">Transmembrane</keyword>
<keyword evidence="1" id="KW-0472">Membrane</keyword>
<feature type="transmembrane region" description="Helical" evidence="1">
    <location>
        <begin position="81"/>
        <end position="106"/>
    </location>
</feature>
<feature type="transmembrane region" description="Helical" evidence="1">
    <location>
        <begin position="12"/>
        <end position="31"/>
    </location>
</feature>
<accession>A0A0G0W7P0</accession>
<feature type="transmembrane region" description="Helical" evidence="1">
    <location>
        <begin position="37"/>
        <end position="60"/>
    </location>
</feature>
<proteinExistence type="predicted"/>
<name>A0A0G0W7P0_UNCC2</name>
<evidence type="ECO:0000256" key="1">
    <source>
        <dbReference type="SAM" id="Phobius"/>
    </source>
</evidence>
<organism evidence="2 3">
    <name type="scientific">candidate division CPR2 bacterium GW2011_GWC1_41_48</name>
    <dbReference type="NCBI Taxonomy" id="1618344"/>
    <lineage>
        <taxon>Bacteria</taxon>
        <taxon>Bacteria division CPR2</taxon>
    </lineage>
</organism>
<reference evidence="2 3" key="1">
    <citation type="journal article" date="2015" name="Nature">
        <title>rRNA introns, odd ribosomes, and small enigmatic genomes across a large radiation of phyla.</title>
        <authorList>
            <person name="Brown C.T."/>
            <person name="Hug L.A."/>
            <person name="Thomas B.C."/>
            <person name="Sharon I."/>
            <person name="Castelle C.J."/>
            <person name="Singh A."/>
            <person name="Wilkins M.J."/>
            <person name="Williams K.H."/>
            <person name="Banfield J.F."/>
        </authorList>
    </citation>
    <scope>NUCLEOTIDE SEQUENCE [LARGE SCALE GENOMIC DNA]</scope>
</reference>
<dbReference type="Proteomes" id="UP000033869">
    <property type="component" value="Unassembled WGS sequence"/>
</dbReference>
<keyword evidence="1" id="KW-1133">Transmembrane helix</keyword>
<dbReference type="AlphaFoldDB" id="A0A0G0W7P0"/>
<dbReference type="EMBL" id="LCBL01000003">
    <property type="protein sequence ID" value="KKS09029.1"/>
    <property type="molecule type" value="Genomic_DNA"/>
</dbReference>
<comment type="caution">
    <text evidence="2">The sequence shown here is derived from an EMBL/GenBank/DDBJ whole genome shotgun (WGS) entry which is preliminary data.</text>
</comment>